<feature type="chain" id="PRO_5025070481" description="Lipoprotein" evidence="2">
    <location>
        <begin position="26"/>
        <end position="445"/>
    </location>
</feature>
<evidence type="ECO:0000313" key="3">
    <source>
        <dbReference type="EMBL" id="ECT8496254.1"/>
    </source>
</evidence>
<proteinExistence type="predicted"/>
<protein>
    <recommendedName>
        <fullName evidence="4">Lipoprotein</fullName>
    </recommendedName>
</protein>
<organism evidence="3">
    <name type="scientific">Salmonella enterica subsp. enterica serovar Pensacola</name>
    <dbReference type="NCBI Taxonomy" id="34042"/>
    <lineage>
        <taxon>Bacteria</taxon>
        <taxon>Pseudomonadati</taxon>
        <taxon>Pseudomonadota</taxon>
        <taxon>Gammaproteobacteria</taxon>
        <taxon>Enterobacterales</taxon>
        <taxon>Enterobacteriaceae</taxon>
        <taxon>Salmonella</taxon>
    </lineage>
</organism>
<evidence type="ECO:0008006" key="4">
    <source>
        <dbReference type="Google" id="ProtNLM"/>
    </source>
</evidence>
<name>A0A602Z3I4_SALET</name>
<accession>A0A602Z3I4</accession>
<feature type="region of interest" description="Disordered" evidence="1">
    <location>
        <begin position="168"/>
        <end position="218"/>
    </location>
</feature>
<reference evidence="3" key="1">
    <citation type="submission" date="2018-07" db="EMBL/GenBank/DDBJ databases">
        <authorList>
            <consortium name="PulseNet: The National Subtyping Network for Foodborne Disease Surveillance"/>
            <person name="Tarr C.L."/>
            <person name="Trees E."/>
            <person name="Katz L.S."/>
            <person name="Carleton-Romer H.A."/>
            <person name="Stroika S."/>
            <person name="Kucerova Z."/>
            <person name="Roache K.F."/>
            <person name="Sabol A.L."/>
            <person name="Besser J."/>
            <person name="Gerner-Smidt P."/>
        </authorList>
    </citation>
    <scope>NUCLEOTIDE SEQUENCE [LARGE SCALE GENOMIC DNA]</scope>
    <source>
        <strain evidence="3">PNUSAS006183</strain>
    </source>
</reference>
<dbReference type="AlphaFoldDB" id="A0A602Z3I4"/>
<comment type="caution">
    <text evidence="3">The sequence shown here is derived from an EMBL/GenBank/DDBJ whole genome shotgun (WGS) entry which is preliminary data.</text>
</comment>
<dbReference type="PROSITE" id="PS51257">
    <property type="entry name" value="PROKAR_LIPOPROTEIN"/>
    <property type="match status" value="1"/>
</dbReference>
<dbReference type="Proteomes" id="UP000839894">
    <property type="component" value="Unassembled WGS sequence"/>
</dbReference>
<feature type="signal peptide" evidence="2">
    <location>
        <begin position="1"/>
        <end position="25"/>
    </location>
</feature>
<dbReference type="EMBL" id="AAKOBS010000007">
    <property type="protein sequence ID" value="ECT8496254.1"/>
    <property type="molecule type" value="Genomic_DNA"/>
</dbReference>
<sequence>MEKQNMITIKLLRLLLTITAATSLAGCDYFADNWETESGKCQTLSSDNNALAVVSKAGVAFIRLENGCPANLDLLGSRFTDIAINGNRYRATLLCNSATQSRTVITVGIPDGIPAGGRENATSVLSARALKEFTGFTGAKVTAEGESYHFSKGNFTKACQAFLPSPTGKPRKIATAPVPEEKHFPVTPGALMAKTPEPRETGRKSTAPVSPPRDVPAGLTQDIYDRAQAEARSTWHIYHPEEDPLSLQWTRSRQPDKTVNGETSRVLRYTTTSPKTGVTSDVDVEIAPDGTPGYAINNDRPSPAQPAPSAPDAAPSSVSAYCRLDNGKSISVSAADGQGYHYIYQDQNNNTELELTEGLFGVKAFHYYPPLGMGAAGYIRFNKKQYDYVLLSLDTGRREFHGIRVYRDGSLVSSHECFSKLELDVSGLTDPAHTDSDKMGDFLTD</sequence>
<gene>
    <name evidence="3" type="ORF">BWQ27_08605</name>
</gene>
<evidence type="ECO:0000256" key="2">
    <source>
        <dbReference type="SAM" id="SignalP"/>
    </source>
</evidence>
<evidence type="ECO:0000256" key="1">
    <source>
        <dbReference type="SAM" id="MobiDB-lite"/>
    </source>
</evidence>
<keyword evidence="2" id="KW-0732">Signal</keyword>
<feature type="region of interest" description="Disordered" evidence="1">
    <location>
        <begin position="288"/>
        <end position="317"/>
    </location>
</feature>